<dbReference type="EMBL" id="SHKW01000001">
    <property type="protein sequence ID" value="RZU41350.1"/>
    <property type="molecule type" value="Genomic_DNA"/>
</dbReference>
<evidence type="ECO:0000256" key="4">
    <source>
        <dbReference type="ARBA" id="ARBA00022692"/>
    </source>
</evidence>
<dbReference type="AlphaFoldDB" id="A0A4Q7YUP7"/>
<dbReference type="Pfam" id="PF03062">
    <property type="entry name" value="MBOAT"/>
    <property type="match status" value="1"/>
</dbReference>
<comment type="subcellular location">
    <subcellularLocation>
        <location evidence="1">Cell membrane</location>
        <topology evidence="1">Multi-pass membrane protein</topology>
    </subcellularLocation>
</comment>
<evidence type="ECO:0000256" key="3">
    <source>
        <dbReference type="ARBA" id="ARBA00022475"/>
    </source>
</evidence>
<dbReference type="InterPro" id="IPR024194">
    <property type="entry name" value="Ac/AlaTfrase_AlgI/DltB"/>
</dbReference>
<evidence type="ECO:0000256" key="1">
    <source>
        <dbReference type="ARBA" id="ARBA00004651"/>
    </source>
</evidence>
<comment type="caution">
    <text evidence="9">The sequence shown here is derived from an EMBL/GenBank/DDBJ whole genome shotgun (WGS) entry which is preliminary data.</text>
</comment>
<dbReference type="PIRSF" id="PIRSF016636">
    <property type="entry name" value="AlgI_DltB"/>
    <property type="match status" value="1"/>
</dbReference>
<dbReference type="PANTHER" id="PTHR13285:SF18">
    <property type="entry name" value="PROTEIN-CYSTEINE N-PALMITOYLTRANSFERASE RASP"/>
    <property type="match status" value="1"/>
</dbReference>
<feature type="transmembrane region" description="Helical" evidence="8">
    <location>
        <begin position="451"/>
        <end position="471"/>
    </location>
</feature>
<keyword evidence="4 8" id="KW-0812">Transmembrane</keyword>
<proteinExistence type="inferred from homology"/>
<dbReference type="PIRSF" id="PIRSF500217">
    <property type="entry name" value="AlgI"/>
    <property type="match status" value="1"/>
</dbReference>
<sequence>MLFNSFQFLLFFAVSWSLFLVLRGTPRKIFLLIASYYFYMCWNTKYIVVIWGITLIDFAAGLLIEKSRIGTTRRFFLGLSLFCNIGLLVVFKYLNFFNTSLTEIVHFFGGQQDLPIFRILLPVGLSFHTFQAMSYTIDVYKKKAPAEKNILDYALYVAFFPQMVAGPIERPRQLLPQFHHEPVLRSDRIKSGITLATWGLFKKMVIADSLSGFVNLVYASPRSYSGVELLLATLSFAIQIYCDFSGYSDIALGIARMMGYELRLNFAQPYFSRSIGEFWHRWHISLSTWFRDYLYIPLGGNRVRTFRLYFNLLATFLLSGLWHGANWTFVVWGGLHGMFLICSHLTAEFRGKVRTALRLDRYPKALESLQLLFTFILVTIAWVPFRASDIRSAWYILTHFYPFGGMSSMVLAAAGIPRANTPFLLGFVTVMFLVEWWIQHPHKAPNLWQSFSFRICCYYGCLYSIIFFGVFGHTDFIYFQF</sequence>
<evidence type="ECO:0000256" key="5">
    <source>
        <dbReference type="ARBA" id="ARBA00022989"/>
    </source>
</evidence>
<evidence type="ECO:0000256" key="7">
    <source>
        <dbReference type="PIRNR" id="PIRNR016636"/>
    </source>
</evidence>
<dbReference type="GO" id="GO:0005886">
    <property type="term" value="C:plasma membrane"/>
    <property type="evidence" value="ECO:0007669"/>
    <property type="project" value="UniProtKB-SubCell"/>
</dbReference>
<evidence type="ECO:0000313" key="10">
    <source>
        <dbReference type="Proteomes" id="UP000292958"/>
    </source>
</evidence>
<dbReference type="OrthoDB" id="9805788at2"/>
<keyword evidence="6 7" id="KW-0472">Membrane</keyword>
<dbReference type="InterPro" id="IPR051085">
    <property type="entry name" value="MB_O-acyltransferase"/>
</dbReference>
<reference evidence="9 10" key="1">
    <citation type="submission" date="2019-02" db="EMBL/GenBank/DDBJ databases">
        <title>Genomic Encyclopedia of Archaeal and Bacterial Type Strains, Phase II (KMG-II): from individual species to whole genera.</title>
        <authorList>
            <person name="Goeker M."/>
        </authorList>
    </citation>
    <scope>NUCLEOTIDE SEQUENCE [LARGE SCALE GENOMIC DNA]</scope>
    <source>
        <strain evidence="9 10">DSM 18101</strain>
    </source>
</reference>
<accession>A0A4Q7YUP7</accession>
<dbReference type="PANTHER" id="PTHR13285">
    <property type="entry name" value="ACYLTRANSFERASE"/>
    <property type="match status" value="1"/>
</dbReference>
<protein>
    <submittedName>
        <fullName evidence="9">D-alanyl-lipoteichoic acid acyltransferase DltB (MBOAT superfamily)</fullName>
    </submittedName>
</protein>
<feature type="transmembrane region" description="Helical" evidence="8">
    <location>
        <begin position="393"/>
        <end position="416"/>
    </location>
</feature>
<dbReference type="Proteomes" id="UP000292958">
    <property type="component" value="Unassembled WGS sequence"/>
</dbReference>
<feature type="transmembrane region" description="Helical" evidence="8">
    <location>
        <begin position="368"/>
        <end position="387"/>
    </location>
</feature>
<keyword evidence="7 9" id="KW-0012">Acyltransferase</keyword>
<evidence type="ECO:0000256" key="6">
    <source>
        <dbReference type="ARBA" id="ARBA00023136"/>
    </source>
</evidence>
<keyword evidence="5 8" id="KW-1133">Transmembrane helix</keyword>
<feature type="transmembrane region" description="Helical" evidence="8">
    <location>
        <begin position="423"/>
        <end position="439"/>
    </location>
</feature>
<keyword evidence="10" id="KW-1185">Reference proteome</keyword>
<keyword evidence="3 7" id="KW-1003">Cell membrane</keyword>
<evidence type="ECO:0000313" key="9">
    <source>
        <dbReference type="EMBL" id="RZU41350.1"/>
    </source>
</evidence>
<dbReference type="InterPro" id="IPR004299">
    <property type="entry name" value="MBOAT_fam"/>
</dbReference>
<dbReference type="RefSeq" id="WP_130419283.1">
    <property type="nucleotide sequence ID" value="NZ_SHKW01000001.1"/>
</dbReference>
<comment type="similarity">
    <text evidence="2 7">Belongs to the membrane-bound acyltransferase family.</text>
</comment>
<dbReference type="InterPro" id="IPR028362">
    <property type="entry name" value="AlgI"/>
</dbReference>
<feature type="transmembrane region" description="Helical" evidence="8">
    <location>
        <begin position="306"/>
        <end position="323"/>
    </location>
</feature>
<gene>
    <name evidence="9" type="ORF">BDD14_2867</name>
</gene>
<evidence type="ECO:0000256" key="8">
    <source>
        <dbReference type="SAM" id="Phobius"/>
    </source>
</evidence>
<keyword evidence="7 9" id="KW-0808">Transferase</keyword>
<evidence type="ECO:0000256" key="2">
    <source>
        <dbReference type="ARBA" id="ARBA00010323"/>
    </source>
</evidence>
<organism evidence="9 10">
    <name type="scientific">Edaphobacter modestus</name>
    <dbReference type="NCBI Taxonomy" id="388466"/>
    <lineage>
        <taxon>Bacteria</taxon>
        <taxon>Pseudomonadati</taxon>
        <taxon>Acidobacteriota</taxon>
        <taxon>Terriglobia</taxon>
        <taxon>Terriglobales</taxon>
        <taxon>Acidobacteriaceae</taxon>
        <taxon>Edaphobacter</taxon>
    </lineage>
</organism>
<dbReference type="GO" id="GO:0016746">
    <property type="term" value="F:acyltransferase activity"/>
    <property type="evidence" value="ECO:0007669"/>
    <property type="project" value="UniProtKB-KW"/>
</dbReference>
<dbReference type="GO" id="GO:0042121">
    <property type="term" value="P:alginic acid biosynthetic process"/>
    <property type="evidence" value="ECO:0007669"/>
    <property type="project" value="InterPro"/>
</dbReference>
<name>A0A4Q7YUP7_9BACT</name>
<feature type="transmembrane region" description="Helical" evidence="8">
    <location>
        <begin position="76"/>
        <end position="96"/>
    </location>
</feature>